<name>A0A9P4NEP5_9PEZI</name>
<keyword evidence="3" id="KW-1133">Transmembrane helix</keyword>
<dbReference type="SUPFAM" id="SSF52540">
    <property type="entry name" value="P-loop containing nucleoside triphosphate hydrolases"/>
    <property type="match status" value="1"/>
</dbReference>
<keyword evidence="3" id="KW-0812">Transmembrane</keyword>
<keyword evidence="6" id="KW-1185">Reference proteome</keyword>
<dbReference type="Pfam" id="PF00400">
    <property type="entry name" value="WD40"/>
    <property type="match status" value="1"/>
</dbReference>
<evidence type="ECO:0000313" key="6">
    <source>
        <dbReference type="Proteomes" id="UP000800235"/>
    </source>
</evidence>
<feature type="transmembrane region" description="Helical" evidence="3">
    <location>
        <begin position="488"/>
        <end position="509"/>
    </location>
</feature>
<dbReference type="Pfam" id="PF24883">
    <property type="entry name" value="NPHP3_N"/>
    <property type="match status" value="1"/>
</dbReference>
<dbReference type="Pfam" id="PF17111">
    <property type="entry name" value="PigL_N"/>
    <property type="match status" value="1"/>
</dbReference>
<evidence type="ECO:0000259" key="4">
    <source>
        <dbReference type="PROSITE" id="PS50837"/>
    </source>
</evidence>
<evidence type="ECO:0000256" key="2">
    <source>
        <dbReference type="PROSITE-ProRule" id="PRU00221"/>
    </source>
</evidence>
<keyword evidence="3" id="KW-0472">Membrane</keyword>
<sequence length="772" mass="86704">MEGLGGAASVIAVIDLAAKVASLCYQYSRAVKDAKADIERLLGKVNQTKGVLENTKRLLNGPDRDRLSTSQKLNQSLDSCFQQLEYLKMKLDPGSTRKTMSRIGLRALKWPLQSKDVDKILLNLDGFQQTLLLALNIDHMKMDSTQTTVSAIKRDIDLTKLPTAKGASYDSHLDEHAARCLANTRVELQHKIMEWADDPKGKSIFWLNGMAGTGKSTIARTIAYSFASRNQLGASFFFKKGEGDRGNASRFFTTIAVHLVAHIPQLLPGVRETIDADPAISEKALKDQFEKLILSPLSHSRKSSSQPSQAIVVIDALDECEREEDIRAILQLLAQTKDIGTIRLRIFVTSRPELPVRLGFRKMDGGIYEDLLLHDVSRATIEHDISVFLQYELVRIRDDRELPEEWPGSTAIDILVGMAVPLFIFAATVCRFVGEAREVPQQRLKAILAYQDDDGVSQLDRTYLPILNHLFEASDGSDKKRRIAEFRVVVGAIILLGSPLSRVALASLLSMPMEYVQGRLDCLHSVLSIPKQQHAPIRLLHLSFRDFLLDPKKRLASPFWIDETETHNRLAKHCLELLSKVGSLRRNICNLVKPGTRRKDIDRQVIDDYLPAEVQYACRYWVSHLVKGGDRIQDGDQVHDFLMKHFLHWLEALSIMGNVVESISMMEALRPILEPNKSRRISDLVYDAKRFLQRNRSIIEDAPLQIYHSGLIFTPKSSVTRKQFSKEIPPWVTRLPAVAESWSTLLSTLEGHSNWVNAVAFSPDGAVVASAS</sequence>
<feature type="repeat" description="WD" evidence="2">
    <location>
        <begin position="749"/>
        <end position="772"/>
    </location>
</feature>
<comment type="caution">
    <text evidence="5">The sequence shown here is derived from an EMBL/GenBank/DDBJ whole genome shotgun (WGS) entry which is preliminary data.</text>
</comment>
<accession>A0A9P4NEP5</accession>
<dbReference type="Proteomes" id="UP000800235">
    <property type="component" value="Unassembled WGS sequence"/>
</dbReference>
<reference evidence="5" key="1">
    <citation type="journal article" date="2020" name="Stud. Mycol.">
        <title>101 Dothideomycetes genomes: a test case for predicting lifestyles and emergence of pathogens.</title>
        <authorList>
            <person name="Haridas S."/>
            <person name="Albert R."/>
            <person name="Binder M."/>
            <person name="Bloem J."/>
            <person name="Labutti K."/>
            <person name="Salamov A."/>
            <person name="Andreopoulos B."/>
            <person name="Baker S."/>
            <person name="Barry K."/>
            <person name="Bills G."/>
            <person name="Bluhm B."/>
            <person name="Cannon C."/>
            <person name="Castanera R."/>
            <person name="Culley D."/>
            <person name="Daum C."/>
            <person name="Ezra D."/>
            <person name="Gonzalez J."/>
            <person name="Henrissat B."/>
            <person name="Kuo A."/>
            <person name="Liang C."/>
            <person name="Lipzen A."/>
            <person name="Lutzoni F."/>
            <person name="Magnuson J."/>
            <person name="Mondo S."/>
            <person name="Nolan M."/>
            <person name="Ohm R."/>
            <person name="Pangilinan J."/>
            <person name="Park H.-J."/>
            <person name="Ramirez L."/>
            <person name="Alfaro M."/>
            <person name="Sun H."/>
            <person name="Tritt A."/>
            <person name="Yoshinaga Y."/>
            <person name="Zwiers L.-H."/>
            <person name="Turgeon B."/>
            <person name="Goodwin S."/>
            <person name="Spatafora J."/>
            <person name="Crous P."/>
            <person name="Grigoriev I."/>
        </authorList>
    </citation>
    <scope>NUCLEOTIDE SEQUENCE</scope>
    <source>
        <strain evidence="5">CBS 130266</strain>
    </source>
</reference>
<dbReference type="InterPro" id="IPR007111">
    <property type="entry name" value="NACHT_NTPase"/>
</dbReference>
<proteinExistence type="predicted"/>
<feature type="domain" description="NACHT" evidence="4">
    <location>
        <begin position="203"/>
        <end position="352"/>
    </location>
</feature>
<dbReference type="OrthoDB" id="674604at2759"/>
<dbReference type="PANTHER" id="PTHR10039">
    <property type="entry name" value="AMELOGENIN"/>
    <property type="match status" value="1"/>
</dbReference>
<protein>
    <recommendedName>
        <fullName evidence="4">NACHT domain-containing protein</fullName>
    </recommendedName>
</protein>
<dbReference type="InterPro" id="IPR027417">
    <property type="entry name" value="P-loop_NTPase"/>
</dbReference>
<dbReference type="InterPro" id="IPR015943">
    <property type="entry name" value="WD40/YVTN_repeat-like_dom_sf"/>
</dbReference>
<dbReference type="Gene3D" id="3.40.50.300">
    <property type="entry name" value="P-loop containing nucleotide triphosphate hydrolases"/>
    <property type="match status" value="1"/>
</dbReference>
<dbReference type="PROSITE" id="PS50837">
    <property type="entry name" value="NACHT"/>
    <property type="match status" value="1"/>
</dbReference>
<dbReference type="PANTHER" id="PTHR10039:SF17">
    <property type="entry name" value="FUNGAL STAND N-TERMINAL GOODBYE DOMAIN-CONTAINING PROTEIN-RELATED"/>
    <property type="match status" value="1"/>
</dbReference>
<organism evidence="5 6">
    <name type="scientific">Tothia fuscella</name>
    <dbReference type="NCBI Taxonomy" id="1048955"/>
    <lineage>
        <taxon>Eukaryota</taxon>
        <taxon>Fungi</taxon>
        <taxon>Dikarya</taxon>
        <taxon>Ascomycota</taxon>
        <taxon>Pezizomycotina</taxon>
        <taxon>Dothideomycetes</taxon>
        <taxon>Pleosporomycetidae</taxon>
        <taxon>Venturiales</taxon>
        <taxon>Cylindrosympodiaceae</taxon>
        <taxon>Tothia</taxon>
    </lineage>
</organism>
<feature type="non-terminal residue" evidence="5">
    <location>
        <position position="772"/>
    </location>
</feature>
<dbReference type="EMBL" id="MU007134">
    <property type="protein sequence ID" value="KAF2417699.1"/>
    <property type="molecule type" value="Genomic_DNA"/>
</dbReference>
<feature type="transmembrane region" description="Helical" evidence="3">
    <location>
        <begin position="414"/>
        <end position="434"/>
    </location>
</feature>
<gene>
    <name evidence="5" type="ORF">EJ08DRAFT_575532</name>
</gene>
<evidence type="ECO:0000313" key="5">
    <source>
        <dbReference type="EMBL" id="KAF2417699.1"/>
    </source>
</evidence>
<keyword evidence="1" id="KW-0677">Repeat</keyword>
<dbReference type="PROSITE" id="PS50082">
    <property type="entry name" value="WD_REPEATS_2"/>
    <property type="match status" value="1"/>
</dbReference>
<evidence type="ECO:0000256" key="3">
    <source>
        <dbReference type="SAM" id="Phobius"/>
    </source>
</evidence>
<dbReference type="AlphaFoldDB" id="A0A9P4NEP5"/>
<dbReference type="InterPro" id="IPR031348">
    <property type="entry name" value="PigL_N"/>
</dbReference>
<evidence type="ECO:0000256" key="1">
    <source>
        <dbReference type="ARBA" id="ARBA00022737"/>
    </source>
</evidence>
<dbReference type="InterPro" id="IPR001680">
    <property type="entry name" value="WD40_rpt"/>
</dbReference>
<dbReference type="Gene3D" id="2.130.10.10">
    <property type="entry name" value="YVTN repeat-like/Quinoprotein amine dehydrogenase"/>
    <property type="match status" value="1"/>
</dbReference>
<keyword evidence="2" id="KW-0853">WD repeat</keyword>
<dbReference type="PROSITE" id="PS50294">
    <property type="entry name" value="WD_REPEATS_REGION"/>
    <property type="match status" value="1"/>
</dbReference>
<dbReference type="InterPro" id="IPR056884">
    <property type="entry name" value="NPHP3-like_N"/>
</dbReference>